<reference evidence="1 2" key="1">
    <citation type="submission" date="2023-02" db="EMBL/GenBank/DDBJ databases">
        <title>LHISI_Scaffold_Assembly.</title>
        <authorList>
            <person name="Stuart O.P."/>
            <person name="Cleave R."/>
            <person name="Magrath M.J.L."/>
            <person name="Mikheyev A.S."/>
        </authorList>
    </citation>
    <scope>NUCLEOTIDE SEQUENCE [LARGE SCALE GENOMIC DNA]</scope>
    <source>
        <strain evidence="1">Daus_M_001</strain>
        <tissue evidence="1">Leg muscle</tissue>
    </source>
</reference>
<evidence type="ECO:0000313" key="2">
    <source>
        <dbReference type="Proteomes" id="UP001159363"/>
    </source>
</evidence>
<accession>A0ABQ9HJA5</accession>
<evidence type="ECO:0000313" key="1">
    <source>
        <dbReference type="EMBL" id="KAJ8884414.1"/>
    </source>
</evidence>
<dbReference type="Proteomes" id="UP001159363">
    <property type="component" value="Chromosome 4"/>
</dbReference>
<keyword evidence="2" id="KW-1185">Reference proteome</keyword>
<name>A0ABQ9HJA5_9NEOP</name>
<proteinExistence type="predicted"/>
<organism evidence="1 2">
    <name type="scientific">Dryococelus australis</name>
    <dbReference type="NCBI Taxonomy" id="614101"/>
    <lineage>
        <taxon>Eukaryota</taxon>
        <taxon>Metazoa</taxon>
        <taxon>Ecdysozoa</taxon>
        <taxon>Arthropoda</taxon>
        <taxon>Hexapoda</taxon>
        <taxon>Insecta</taxon>
        <taxon>Pterygota</taxon>
        <taxon>Neoptera</taxon>
        <taxon>Polyneoptera</taxon>
        <taxon>Phasmatodea</taxon>
        <taxon>Verophasmatodea</taxon>
        <taxon>Anareolatae</taxon>
        <taxon>Phasmatidae</taxon>
        <taxon>Eurycanthinae</taxon>
        <taxon>Dryococelus</taxon>
    </lineage>
</organism>
<sequence>MNKRAFYMPCTSHSLTLVLNDAVISSQYAVTLFCINHVLSLTLKPLNNTRWESRIEALTLLRY</sequence>
<gene>
    <name evidence="1" type="ORF">PR048_016271</name>
</gene>
<protein>
    <submittedName>
        <fullName evidence="1">Uncharacterized protein</fullName>
    </submittedName>
</protein>
<dbReference type="EMBL" id="JARBHB010000005">
    <property type="protein sequence ID" value="KAJ8884414.1"/>
    <property type="molecule type" value="Genomic_DNA"/>
</dbReference>
<comment type="caution">
    <text evidence="1">The sequence shown here is derived from an EMBL/GenBank/DDBJ whole genome shotgun (WGS) entry which is preliminary data.</text>
</comment>